<keyword evidence="1" id="KW-0732">Signal</keyword>
<evidence type="ECO:0000313" key="2">
    <source>
        <dbReference type="EMBL" id="QJR06069.1"/>
    </source>
</evidence>
<evidence type="ECO:0000256" key="1">
    <source>
        <dbReference type="SAM" id="SignalP"/>
    </source>
</evidence>
<dbReference type="AlphaFoldDB" id="A0A6M4GFM6"/>
<dbReference type="Proteomes" id="UP000502611">
    <property type="component" value="Plasmid p-B-Sy"/>
</dbReference>
<dbReference type="InterPro" id="IPR027056">
    <property type="entry name" value="Gluconate_2DH_su3"/>
</dbReference>
<dbReference type="Pfam" id="PF13618">
    <property type="entry name" value="Gluconate_2-dh3"/>
    <property type="match status" value="1"/>
</dbReference>
<proteinExistence type="predicted"/>
<reference evidence="2 3" key="1">
    <citation type="submission" date="2020-04" db="EMBL/GenBank/DDBJ databases">
        <title>The Whole Genome Analysis of High salt-tolerant Sphingobium yanoikuyae YC-XJ2 with Aryl organophosphorus flame retardants (aryl-OPFRs)-degrading capacity and characteristics of Related phosphotriesterase.</title>
        <authorList>
            <person name="Li X."/>
        </authorList>
    </citation>
    <scope>NUCLEOTIDE SEQUENCE [LARGE SCALE GENOMIC DNA]</scope>
    <source>
        <strain evidence="2 3">YC-XJ2</strain>
        <plasmid evidence="3">p-b-sy</plasmid>
    </source>
</reference>
<gene>
    <name evidence="2" type="ORF">HH800_27935</name>
</gene>
<name>A0A6M4GFM6_SPHYA</name>
<sequence>MRLVDKIEVMDRRRFLGRSVGTAALLAAAPVLPGVANAAVTLKTGGAADLTTLVKMARDLYPHDRLPDAMYETAVATIDGTMADDPAKATSMKQGVAELDAASQKMKGKPYLAIEAEGDRVAVLQSLEKAKSPFFKAMRSGMVTALYNQQELWTKLGYEGSSAEKGGYLHRGFNDLDWLPA</sequence>
<dbReference type="InterPro" id="IPR006311">
    <property type="entry name" value="TAT_signal"/>
</dbReference>
<evidence type="ECO:0000313" key="3">
    <source>
        <dbReference type="Proteomes" id="UP000502611"/>
    </source>
</evidence>
<geneLocation type="plasmid" evidence="3">
    <name>p-b-sy</name>
</geneLocation>
<dbReference type="EMBL" id="CP053023">
    <property type="protein sequence ID" value="QJR06069.1"/>
    <property type="molecule type" value="Genomic_DNA"/>
</dbReference>
<organism evidence="2 3">
    <name type="scientific">Sphingobium yanoikuyae</name>
    <name type="common">Sphingomonas yanoikuyae</name>
    <dbReference type="NCBI Taxonomy" id="13690"/>
    <lineage>
        <taxon>Bacteria</taxon>
        <taxon>Pseudomonadati</taxon>
        <taxon>Pseudomonadota</taxon>
        <taxon>Alphaproteobacteria</taxon>
        <taxon>Sphingomonadales</taxon>
        <taxon>Sphingomonadaceae</taxon>
        <taxon>Sphingobium</taxon>
    </lineage>
</organism>
<feature type="chain" id="PRO_5026756767" evidence="1">
    <location>
        <begin position="39"/>
        <end position="181"/>
    </location>
</feature>
<feature type="signal peptide" evidence="1">
    <location>
        <begin position="1"/>
        <end position="38"/>
    </location>
</feature>
<keyword evidence="2" id="KW-0614">Plasmid</keyword>
<dbReference type="PROSITE" id="PS51318">
    <property type="entry name" value="TAT"/>
    <property type="match status" value="1"/>
</dbReference>
<protein>
    <submittedName>
        <fullName evidence="2">Gluconate 2-dehydrogenase subunit 3 family protein</fullName>
    </submittedName>
</protein>
<dbReference type="RefSeq" id="WP_169863535.1">
    <property type="nucleotide sequence ID" value="NZ_CP053023.1"/>
</dbReference>
<accession>A0A6M4GFM6</accession>